<evidence type="ECO:0000313" key="2">
    <source>
        <dbReference type="EMBL" id="SMG47923.1"/>
    </source>
</evidence>
<keyword evidence="3" id="KW-1185">Reference proteome</keyword>
<dbReference type="Gene3D" id="3.40.190.10">
    <property type="entry name" value="Periplasmic binding protein-like II"/>
    <property type="match status" value="2"/>
</dbReference>
<dbReference type="Proteomes" id="UP000193244">
    <property type="component" value="Unassembled WGS sequence"/>
</dbReference>
<proteinExistence type="predicted"/>
<protein>
    <submittedName>
        <fullName evidence="2">NitT/TauT family transport system substrate-binding protein</fullName>
    </submittedName>
</protein>
<dbReference type="Pfam" id="PF09084">
    <property type="entry name" value="NMT1"/>
    <property type="match status" value="1"/>
</dbReference>
<gene>
    <name evidence="2" type="ORF">SAMN06296010_3229</name>
</gene>
<dbReference type="InterPro" id="IPR015168">
    <property type="entry name" value="SsuA/THI5"/>
</dbReference>
<feature type="domain" description="SsuA/THI5-like" evidence="1">
    <location>
        <begin position="25"/>
        <end position="231"/>
    </location>
</feature>
<accession>A0A1X7L3C4</accession>
<dbReference type="EMBL" id="FXAY01000007">
    <property type="protein sequence ID" value="SMG47923.1"/>
    <property type="molecule type" value="Genomic_DNA"/>
</dbReference>
<evidence type="ECO:0000259" key="1">
    <source>
        <dbReference type="Pfam" id="PF09084"/>
    </source>
</evidence>
<reference evidence="3" key="1">
    <citation type="submission" date="2017-04" db="EMBL/GenBank/DDBJ databases">
        <authorList>
            <person name="Varghese N."/>
            <person name="Submissions S."/>
        </authorList>
    </citation>
    <scope>NUCLEOTIDE SEQUENCE [LARGE SCALE GENOMIC DNA]</scope>
    <source>
        <strain evidence="3">VKM Ac-2510</strain>
    </source>
</reference>
<dbReference type="STRING" id="150121.SAMN06296010_3229"/>
<dbReference type="SUPFAM" id="SSF53850">
    <property type="entry name" value="Periplasmic binding protein-like II"/>
    <property type="match status" value="1"/>
</dbReference>
<evidence type="ECO:0000313" key="3">
    <source>
        <dbReference type="Proteomes" id="UP000193244"/>
    </source>
</evidence>
<name>A0A1X7L3C4_9MICO</name>
<dbReference type="AlphaFoldDB" id="A0A1X7L3C4"/>
<organism evidence="2 3">
    <name type="scientific">Agreia pratensis</name>
    <dbReference type="NCBI Taxonomy" id="150121"/>
    <lineage>
        <taxon>Bacteria</taxon>
        <taxon>Bacillati</taxon>
        <taxon>Actinomycetota</taxon>
        <taxon>Actinomycetes</taxon>
        <taxon>Micrococcales</taxon>
        <taxon>Microbacteriaceae</taxon>
        <taxon>Agreia</taxon>
    </lineage>
</organism>
<sequence length="310" mass="32781">MRTTNPSRRNPMDQLNISATANGLNYLPEYVADVGGLFAANDLSVTATACDPWTGVLDDLESGAADLALGGLWVPGMYAGMDRRLTVVGQLNHAFPMTIVAREAEAPISLDWLAGRVVLAPGAGGSAPFEFTAGLIREAGLDVAATRWVRDLSTAMLIDLYEGGLGDAIILDLLSAKELVAAGHGTIVFQHLDAGVMPNSVYYCLTERVEELSDRTARFMDAIATAMDTITAGTATDAIETVLTQRFGDRDRGLLREAAAEMALGGVWDTTVIDPDASDRWMRILAEAGLIVRAPSLAELTGARPVGASS</sequence>